<comment type="caution">
    <text evidence="1">The sequence shown here is derived from an EMBL/GenBank/DDBJ whole genome shotgun (WGS) entry which is preliminary data.</text>
</comment>
<organism evidence="1 2">
    <name type="scientific">Massilia glaciei</name>
    <dbReference type="NCBI Taxonomy" id="1524097"/>
    <lineage>
        <taxon>Bacteria</taxon>
        <taxon>Pseudomonadati</taxon>
        <taxon>Pseudomonadota</taxon>
        <taxon>Betaproteobacteria</taxon>
        <taxon>Burkholderiales</taxon>
        <taxon>Oxalobacteraceae</taxon>
        <taxon>Telluria group</taxon>
        <taxon>Massilia</taxon>
    </lineage>
</organism>
<sequence>MAPAPAAAEDLFRKIEHAPASEVWLDSGFATFHVDDDKGLNGRNPGAGLEYRFSSTMSATAGRFLNSDNDHTVYAGVIYQPYQIGPVRLGAVFAALNGYPKMRDGGWFPALIPTATIEYKRVGVNLAFVPGYKDKLHAGVSVQLKFRVW</sequence>
<protein>
    <submittedName>
        <fullName evidence="1">Uncharacterized protein</fullName>
    </submittedName>
</protein>
<evidence type="ECO:0000313" key="1">
    <source>
        <dbReference type="EMBL" id="PWF45989.1"/>
    </source>
</evidence>
<evidence type="ECO:0000313" key="2">
    <source>
        <dbReference type="Proteomes" id="UP000241421"/>
    </source>
</evidence>
<reference evidence="1 2" key="1">
    <citation type="submission" date="2018-04" db="EMBL/GenBank/DDBJ databases">
        <title>Massilia violaceinigra sp. nov., a novel purple-pigmented bacterium isolated from Tianshan glacier, Xinjiang, China.</title>
        <authorList>
            <person name="Wang H."/>
        </authorList>
    </citation>
    <scope>NUCLEOTIDE SEQUENCE [LARGE SCALE GENOMIC DNA]</scope>
    <source>
        <strain evidence="1 2">B448-2</strain>
    </source>
</reference>
<gene>
    <name evidence="1" type="ORF">C7C56_017180</name>
</gene>
<dbReference type="Proteomes" id="UP000241421">
    <property type="component" value="Unassembled WGS sequence"/>
</dbReference>
<dbReference type="EMBL" id="PXWF02000249">
    <property type="protein sequence ID" value="PWF45989.1"/>
    <property type="molecule type" value="Genomic_DNA"/>
</dbReference>
<keyword evidence="2" id="KW-1185">Reference proteome</keyword>
<name>A0A2U2HI15_9BURK</name>
<dbReference type="AlphaFoldDB" id="A0A2U2HI15"/>
<accession>A0A2U2HI15</accession>
<dbReference type="Gene3D" id="2.40.160.20">
    <property type="match status" value="1"/>
</dbReference>
<proteinExistence type="predicted"/>
<dbReference type="OrthoDB" id="8848687at2"/>